<organism evidence="2 3">
    <name type="scientific">Paenibacillus rigui</name>
    <dbReference type="NCBI Taxonomy" id="554312"/>
    <lineage>
        <taxon>Bacteria</taxon>
        <taxon>Bacillati</taxon>
        <taxon>Bacillota</taxon>
        <taxon>Bacilli</taxon>
        <taxon>Bacillales</taxon>
        <taxon>Paenibacillaceae</taxon>
        <taxon>Paenibacillus</taxon>
    </lineage>
</organism>
<sequence length="123" mass="13533">MHKSGFIVCVVMALLLTSCQAKASPSPTATIEKQLQLLVNNQMTSVSSNPGDSIRANADAYQSIVNQGQDGFEYLTAELKKSEHNGLKEWIMAKACADILGERNPIKQWSTGKEWLTAYEKSQ</sequence>
<proteinExistence type="predicted"/>
<gene>
    <name evidence="2" type="ORF">CF651_01040</name>
</gene>
<evidence type="ECO:0000256" key="1">
    <source>
        <dbReference type="SAM" id="SignalP"/>
    </source>
</evidence>
<dbReference type="RefSeq" id="WP_094012987.1">
    <property type="nucleotide sequence ID" value="NZ_NMQW01000002.1"/>
</dbReference>
<dbReference type="Proteomes" id="UP000215509">
    <property type="component" value="Unassembled WGS sequence"/>
</dbReference>
<protein>
    <submittedName>
        <fullName evidence="2">Uncharacterized protein</fullName>
    </submittedName>
</protein>
<dbReference type="PROSITE" id="PS51257">
    <property type="entry name" value="PROKAR_LIPOPROTEIN"/>
    <property type="match status" value="1"/>
</dbReference>
<reference evidence="2 3" key="1">
    <citation type="submission" date="2017-07" db="EMBL/GenBank/DDBJ databases">
        <title>Genome sequencing and assembly of Paenibacillus rigui.</title>
        <authorList>
            <person name="Mayilraj S."/>
        </authorList>
    </citation>
    <scope>NUCLEOTIDE SEQUENCE [LARGE SCALE GENOMIC DNA]</scope>
    <source>
        <strain evidence="2 3">JCM 16352</strain>
    </source>
</reference>
<comment type="caution">
    <text evidence="2">The sequence shown here is derived from an EMBL/GenBank/DDBJ whole genome shotgun (WGS) entry which is preliminary data.</text>
</comment>
<evidence type="ECO:0000313" key="3">
    <source>
        <dbReference type="Proteomes" id="UP000215509"/>
    </source>
</evidence>
<accession>A0A229UVW8</accession>
<dbReference type="OrthoDB" id="2627679at2"/>
<feature type="signal peptide" evidence="1">
    <location>
        <begin position="1"/>
        <end position="23"/>
    </location>
</feature>
<name>A0A229UVW8_9BACL</name>
<keyword evidence="1" id="KW-0732">Signal</keyword>
<feature type="chain" id="PRO_5013302738" evidence="1">
    <location>
        <begin position="24"/>
        <end position="123"/>
    </location>
</feature>
<evidence type="ECO:0000313" key="2">
    <source>
        <dbReference type="EMBL" id="OXM87737.1"/>
    </source>
</evidence>
<keyword evidence="3" id="KW-1185">Reference proteome</keyword>
<dbReference type="EMBL" id="NMQW01000002">
    <property type="protein sequence ID" value="OXM87737.1"/>
    <property type="molecule type" value="Genomic_DNA"/>
</dbReference>
<dbReference type="AlphaFoldDB" id="A0A229UVW8"/>